<name>A0A1E5LCN7_9BACI</name>
<reference evidence="2 3" key="1">
    <citation type="submission" date="2016-08" db="EMBL/GenBank/DDBJ databases">
        <title>Genome of Bacillus solimangrovi GH2-4.</title>
        <authorList>
            <person name="Lim S."/>
            <person name="Kim B.-C."/>
        </authorList>
    </citation>
    <scope>NUCLEOTIDE SEQUENCE [LARGE SCALE GENOMIC DNA]</scope>
    <source>
        <strain evidence="2 3">GH2-4</strain>
    </source>
</reference>
<keyword evidence="1" id="KW-0812">Transmembrane</keyword>
<evidence type="ECO:0000313" key="2">
    <source>
        <dbReference type="EMBL" id="OEH91847.1"/>
    </source>
</evidence>
<evidence type="ECO:0000313" key="3">
    <source>
        <dbReference type="Proteomes" id="UP000095209"/>
    </source>
</evidence>
<dbReference type="RefSeq" id="WP_069718133.1">
    <property type="nucleotide sequence ID" value="NZ_MJEH01000044.1"/>
</dbReference>
<accession>A0A1E5LCN7</accession>
<keyword evidence="1" id="KW-1133">Transmembrane helix</keyword>
<evidence type="ECO:0000256" key="1">
    <source>
        <dbReference type="SAM" id="Phobius"/>
    </source>
</evidence>
<dbReference type="STRING" id="1305675.BFG57_03675"/>
<gene>
    <name evidence="2" type="ORF">BFG57_03675</name>
</gene>
<feature type="transmembrane region" description="Helical" evidence="1">
    <location>
        <begin position="34"/>
        <end position="51"/>
    </location>
</feature>
<feature type="transmembrane region" description="Helical" evidence="1">
    <location>
        <begin position="57"/>
        <end position="79"/>
    </location>
</feature>
<sequence length="103" mass="11976">MLVFGSLSIIALIMYLFYKTKFFRSRRPYEKQWYSAKSSISLGAFVFLFGLNQIIGWSITIELVVGVLFILIGGLHAYFNFKRKNYYFPLAVEEAEKANLQND</sequence>
<protein>
    <recommendedName>
        <fullName evidence="4">YtpI-like protein</fullName>
    </recommendedName>
</protein>
<keyword evidence="1" id="KW-0472">Membrane</keyword>
<dbReference type="Pfam" id="PF14007">
    <property type="entry name" value="YtpI"/>
    <property type="match status" value="1"/>
</dbReference>
<comment type="caution">
    <text evidence="2">The sequence shown here is derived from an EMBL/GenBank/DDBJ whole genome shotgun (WGS) entry which is preliminary data.</text>
</comment>
<organism evidence="2 3">
    <name type="scientific">Bacillus solimangrovi</name>
    <dbReference type="NCBI Taxonomy" id="1305675"/>
    <lineage>
        <taxon>Bacteria</taxon>
        <taxon>Bacillati</taxon>
        <taxon>Bacillota</taxon>
        <taxon>Bacilli</taxon>
        <taxon>Bacillales</taxon>
        <taxon>Bacillaceae</taxon>
        <taxon>Bacillus</taxon>
    </lineage>
</organism>
<evidence type="ECO:0008006" key="4">
    <source>
        <dbReference type="Google" id="ProtNLM"/>
    </source>
</evidence>
<dbReference type="Proteomes" id="UP000095209">
    <property type="component" value="Unassembled WGS sequence"/>
</dbReference>
<dbReference type="InterPro" id="IPR025618">
    <property type="entry name" value="YtpI"/>
</dbReference>
<feature type="transmembrane region" description="Helical" evidence="1">
    <location>
        <begin position="6"/>
        <end position="22"/>
    </location>
</feature>
<dbReference type="AlphaFoldDB" id="A0A1E5LCN7"/>
<keyword evidence="3" id="KW-1185">Reference proteome</keyword>
<dbReference type="EMBL" id="MJEH01000044">
    <property type="protein sequence ID" value="OEH91847.1"/>
    <property type="molecule type" value="Genomic_DNA"/>
</dbReference>
<proteinExistence type="predicted"/>